<dbReference type="InterPro" id="IPR039420">
    <property type="entry name" value="WalR-like"/>
</dbReference>
<dbReference type="InterPro" id="IPR001867">
    <property type="entry name" value="OmpR/PhoB-type_DNA-bd"/>
</dbReference>
<dbReference type="GO" id="GO:0000976">
    <property type="term" value="F:transcription cis-regulatory region binding"/>
    <property type="evidence" value="ECO:0007669"/>
    <property type="project" value="TreeGrafter"/>
</dbReference>
<dbReference type="InterPro" id="IPR001789">
    <property type="entry name" value="Sig_transdc_resp-reg_receiver"/>
</dbReference>
<name>A0AAU8GDR3_9CHLR</name>
<dbReference type="RefSeq" id="WP_353714993.1">
    <property type="nucleotide sequence ID" value="NZ_CP159307.1"/>
</dbReference>
<gene>
    <name evidence="6" type="ORF">ABV300_02600</name>
</gene>
<dbReference type="GO" id="GO:0006355">
    <property type="term" value="P:regulation of DNA-templated transcription"/>
    <property type="evidence" value="ECO:0007669"/>
    <property type="project" value="InterPro"/>
</dbReference>
<evidence type="ECO:0000259" key="5">
    <source>
        <dbReference type="PROSITE" id="PS51755"/>
    </source>
</evidence>
<dbReference type="SUPFAM" id="SSF46894">
    <property type="entry name" value="C-terminal effector domain of the bipartite response regulators"/>
    <property type="match status" value="1"/>
</dbReference>
<dbReference type="SMART" id="SM00862">
    <property type="entry name" value="Trans_reg_C"/>
    <property type="match status" value="1"/>
</dbReference>
<feature type="domain" description="Response regulatory" evidence="4">
    <location>
        <begin position="2"/>
        <end position="117"/>
    </location>
</feature>
<evidence type="ECO:0000313" key="6">
    <source>
        <dbReference type="EMBL" id="XCH33784.1"/>
    </source>
</evidence>
<proteinExistence type="predicted"/>
<reference evidence="6" key="1">
    <citation type="submission" date="2024-06" db="EMBL/GenBank/DDBJ databases">
        <title>A Novel Isolate, Dehalogenimonas sp. Strain 4OHTPN, Dechlorinates Aromatic 4 Hydroxy chlorothalonil by a Novel Reductive Dehalogenase.</title>
        <authorList>
            <person name="Liu G."/>
        </authorList>
    </citation>
    <scope>NUCLEOTIDE SEQUENCE</scope>
    <source>
        <strain evidence="6">4OHTPN</strain>
    </source>
</reference>
<accession>A0AAU8GDR3</accession>
<dbReference type="GO" id="GO:0005829">
    <property type="term" value="C:cytosol"/>
    <property type="evidence" value="ECO:0007669"/>
    <property type="project" value="TreeGrafter"/>
</dbReference>
<dbReference type="CDD" id="cd00383">
    <property type="entry name" value="trans_reg_C"/>
    <property type="match status" value="1"/>
</dbReference>
<dbReference type="InterPro" id="IPR036388">
    <property type="entry name" value="WH-like_DNA-bd_sf"/>
</dbReference>
<keyword evidence="2" id="KW-0597">Phosphoprotein</keyword>
<dbReference type="Pfam" id="PF00072">
    <property type="entry name" value="Response_reg"/>
    <property type="match status" value="1"/>
</dbReference>
<organism evidence="6">
    <name type="scientific">Dehalogenimonas sp. 4OHTPN</name>
    <dbReference type="NCBI Taxonomy" id="3166643"/>
    <lineage>
        <taxon>Bacteria</taxon>
        <taxon>Bacillati</taxon>
        <taxon>Chloroflexota</taxon>
        <taxon>Dehalococcoidia</taxon>
        <taxon>Dehalococcoidales</taxon>
        <taxon>Dehalococcoidaceae</taxon>
        <taxon>Dehalogenimonas</taxon>
    </lineage>
</organism>
<sequence>MKILIIEDDQKIIDNISVIIKIGCSGVTIESSQRGDRGLQLIEKEYPDLVILDLRLPDMSGFDVLKELRKFSRVPVLVVSVMVEEKDIVQALELGANDYITKPFRQMELVARVRNLIRRQPIPEEIINIQCKKLRFGTSIRQLFLEDKEIGLTKTEGRILQRLIQEKGRVVTYQEIAYVLWGDSLPTALPSIKVYIRHLRKKIERNPSRPELIQNVPQMGYILVSE</sequence>
<dbReference type="PANTHER" id="PTHR48111">
    <property type="entry name" value="REGULATOR OF RPOS"/>
    <property type="match status" value="1"/>
</dbReference>
<feature type="domain" description="OmpR/PhoB-type" evidence="5">
    <location>
        <begin position="124"/>
        <end position="225"/>
    </location>
</feature>
<feature type="DNA-binding region" description="OmpR/PhoB-type" evidence="3">
    <location>
        <begin position="124"/>
        <end position="225"/>
    </location>
</feature>
<feature type="modified residue" description="4-aspartylphosphate" evidence="2">
    <location>
        <position position="53"/>
    </location>
</feature>
<dbReference type="Gene3D" id="1.10.10.10">
    <property type="entry name" value="Winged helix-like DNA-binding domain superfamily/Winged helix DNA-binding domain"/>
    <property type="match status" value="1"/>
</dbReference>
<dbReference type="InterPro" id="IPR016032">
    <property type="entry name" value="Sig_transdc_resp-reg_C-effctor"/>
</dbReference>
<evidence type="ECO:0000256" key="1">
    <source>
        <dbReference type="ARBA" id="ARBA00023125"/>
    </source>
</evidence>
<dbReference type="Gene3D" id="3.40.50.2300">
    <property type="match status" value="1"/>
</dbReference>
<dbReference type="AlphaFoldDB" id="A0AAU8GDR3"/>
<protein>
    <submittedName>
        <fullName evidence="6">Response regulator transcription factor</fullName>
    </submittedName>
</protein>
<dbReference type="SUPFAM" id="SSF52172">
    <property type="entry name" value="CheY-like"/>
    <property type="match status" value="1"/>
</dbReference>
<dbReference type="PROSITE" id="PS51755">
    <property type="entry name" value="OMPR_PHOB"/>
    <property type="match status" value="1"/>
</dbReference>
<dbReference type="Gene3D" id="6.10.250.690">
    <property type="match status" value="1"/>
</dbReference>
<evidence type="ECO:0000256" key="3">
    <source>
        <dbReference type="PROSITE-ProRule" id="PRU01091"/>
    </source>
</evidence>
<dbReference type="InterPro" id="IPR011006">
    <property type="entry name" value="CheY-like_superfamily"/>
</dbReference>
<dbReference type="Pfam" id="PF00486">
    <property type="entry name" value="Trans_reg_C"/>
    <property type="match status" value="1"/>
</dbReference>
<dbReference type="GO" id="GO:0032993">
    <property type="term" value="C:protein-DNA complex"/>
    <property type="evidence" value="ECO:0007669"/>
    <property type="project" value="TreeGrafter"/>
</dbReference>
<dbReference type="SMART" id="SM00448">
    <property type="entry name" value="REC"/>
    <property type="match status" value="1"/>
</dbReference>
<dbReference type="PANTHER" id="PTHR48111:SF50">
    <property type="entry name" value="KDP OPERON TRANSCRIPTIONAL REGULATORY PROTEIN KDPE"/>
    <property type="match status" value="1"/>
</dbReference>
<evidence type="ECO:0000259" key="4">
    <source>
        <dbReference type="PROSITE" id="PS50110"/>
    </source>
</evidence>
<keyword evidence="1 3" id="KW-0238">DNA-binding</keyword>
<dbReference type="EMBL" id="CP159307">
    <property type="protein sequence ID" value="XCH33784.1"/>
    <property type="molecule type" value="Genomic_DNA"/>
</dbReference>
<evidence type="ECO:0000256" key="2">
    <source>
        <dbReference type="PROSITE-ProRule" id="PRU00169"/>
    </source>
</evidence>
<dbReference type="GO" id="GO:0000156">
    <property type="term" value="F:phosphorelay response regulator activity"/>
    <property type="evidence" value="ECO:0007669"/>
    <property type="project" value="TreeGrafter"/>
</dbReference>
<dbReference type="PROSITE" id="PS50110">
    <property type="entry name" value="RESPONSE_REGULATORY"/>
    <property type="match status" value="1"/>
</dbReference>